<dbReference type="Pfam" id="PF05339">
    <property type="entry name" value="DUF739"/>
    <property type="match status" value="1"/>
</dbReference>
<dbReference type="InterPro" id="IPR008003">
    <property type="entry name" value="DUF739"/>
</dbReference>
<proteinExistence type="predicted"/>
<name>A0A8S5U1A4_9CAUD</name>
<organism evidence="1">
    <name type="scientific">Siphoviridae sp. cttuu15</name>
    <dbReference type="NCBI Taxonomy" id="2825709"/>
    <lineage>
        <taxon>Viruses</taxon>
        <taxon>Duplodnaviria</taxon>
        <taxon>Heunggongvirae</taxon>
        <taxon>Uroviricota</taxon>
        <taxon>Caudoviricetes</taxon>
    </lineage>
</organism>
<evidence type="ECO:0000313" key="1">
    <source>
        <dbReference type="EMBL" id="DAF88214.1"/>
    </source>
</evidence>
<dbReference type="EMBL" id="BK015982">
    <property type="protein sequence ID" value="DAF88214.1"/>
    <property type="molecule type" value="Genomic_DNA"/>
</dbReference>
<protein>
    <submittedName>
        <fullName evidence="1">Uncharacterized protein</fullName>
    </submittedName>
</protein>
<sequence length="74" mass="8828">MEYNYSKLKGKIIEKYGKQHNFAVAMGFSDRTLSLKLTNKRFWKQPEMLKACEVLEIDEKDIAQYFFNVDVQRC</sequence>
<reference evidence="1" key="1">
    <citation type="journal article" date="2021" name="Proc. Natl. Acad. Sci. U.S.A.">
        <title>A Catalog of Tens of Thousands of Viruses from Human Metagenomes Reveals Hidden Associations with Chronic Diseases.</title>
        <authorList>
            <person name="Tisza M.J."/>
            <person name="Buck C.B."/>
        </authorList>
    </citation>
    <scope>NUCLEOTIDE SEQUENCE</scope>
    <source>
        <strain evidence="1">Cttuu15</strain>
    </source>
</reference>
<accession>A0A8S5U1A4</accession>